<dbReference type="InterPro" id="IPR011257">
    <property type="entry name" value="DNA_glycosylase"/>
</dbReference>
<dbReference type="Proteomes" id="UP000637002">
    <property type="component" value="Unassembled WGS sequence"/>
</dbReference>
<keyword evidence="10 14" id="KW-0408">Iron</keyword>
<reference evidence="16" key="1">
    <citation type="journal article" date="2014" name="Int. J. Syst. Evol. Microbiol.">
        <title>Complete genome sequence of Corynebacterium casei LMG S-19264T (=DSM 44701T), isolated from a smear-ripened cheese.</title>
        <authorList>
            <consortium name="US DOE Joint Genome Institute (JGI-PGF)"/>
            <person name="Walter F."/>
            <person name="Albersmeier A."/>
            <person name="Kalinowski J."/>
            <person name="Ruckert C."/>
        </authorList>
    </citation>
    <scope>NUCLEOTIDE SEQUENCE</scope>
    <source>
        <strain evidence="16">CGMCC 1.12919</strain>
    </source>
</reference>
<keyword evidence="13 14" id="KW-0326">Glycosidase</keyword>
<dbReference type="SUPFAM" id="SSF55811">
    <property type="entry name" value="Nudix"/>
    <property type="match status" value="1"/>
</dbReference>
<dbReference type="Pfam" id="PF00730">
    <property type="entry name" value="HhH-GPD"/>
    <property type="match status" value="1"/>
</dbReference>
<dbReference type="InterPro" id="IPR044298">
    <property type="entry name" value="MIG/MutY"/>
</dbReference>
<keyword evidence="7" id="KW-0479">Metal-binding</keyword>
<dbReference type="InterPro" id="IPR005760">
    <property type="entry name" value="A/G_AdeGlyc_MutY"/>
</dbReference>
<dbReference type="GO" id="GO:0006284">
    <property type="term" value="P:base-excision repair"/>
    <property type="evidence" value="ECO:0007669"/>
    <property type="project" value="UniProtKB-UniRule"/>
</dbReference>
<dbReference type="GO" id="GO:0000701">
    <property type="term" value="F:purine-specific mismatch base pair DNA N-glycosylase activity"/>
    <property type="evidence" value="ECO:0007669"/>
    <property type="project" value="UniProtKB-EC"/>
</dbReference>
<keyword evidence="9" id="KW-0378">Hydrolase</keyword>
<evidence type="ECO:0000256" key="14">
    <source>
        <dbReference type="RuleBase" id="RU365096"/>
    </source>
</evidence>
<comment type="function">
    <text evidence="2">Adenine glycosylase active on G-A mispairs. MutY also corrects error-prone DNA synthesis past GO lesions which are due to the oxidatively damaged form of guanine: 7,8-dihydro-8-oxoguanine (8-oxo-dGTP).</text>
</comment>
<evidence type="ECO:0000256" key="6">
    <source>
        <dbReference type="ARBA" id="ARBA00022485"/>
    </source>
</evidence>
<keyword evidence="12" id="KW-0234">DNA repair</keyword>
<evidence type="ECO:0000256" key="10">
    <source>
        <dbReference type="ARBA" id="ARBA00023004"/>
    </source>
</evidence>
<reference evidence="16" key="2">
    <citation type="submission" date="2020-09" db="EMBL/GenBank/DDBJ databases">
        <authorList>
            <person name="Sun Q."/>
            <person name="Zhou Y."/>
        </authorList>
    </citation>
    <scope>NUCLEOTIDE SEQUENCE</scope>
    <source>
        <strain evidence="16">CGMCC 1.12919</strain>
    </source>
</reference>
<dbReference type="InterPro" id="IPR023170">
    <property type="entry name" value="HhH_base_excis_C"/>
</dbReference>
<dbReference type="Gene3D" id="3.90.79.10">
    <property type="entry name" value="Nucleoside Triphosphate Pyrophosphohydrolase"/>
    <property type="match status" value="1"/>
</dbReference>
<keyword evidence="17" id="KW-1185">Reference proteome</keyword>
<dbReference type="RefSeq" id="WP_188609144.1">
    <property type="nucleotide sequence ID" value="NZ_BMGG01000003.1"/>
</dbReference>
<evidence type="ECO:0000256" key="3">
    <source>
        <dbReference type="ARBA" id="ARBA00008343"/>
    </source>
</evidence>
<dbReference type="EC" id="3.2.2.31" evidence="4 14"/>
<evidence type="ECO:0000313" key="17">
    <source>
        <dbReference type="Proteomes" id="UP000637002"/>
    </source>
</evidence>
<feature type="domain" description="HhH-GPD" evidence="15">
    <location>
        <begin position="57"/>
        <end position="206"/>
    </location>
</feature>
<proteinExistence type="inferred from homology"/>
<dbReference type="SMART" id="SM00478">
    <property type="entry name" value="ENDO3c"/>
    <property type="match status" value="1"/>
</dbReference>
<dbReference type="GO" id="GO:0035485">
    <property type="term" value="F:adenine/guanine mispair binding"/>
    <property type="evidence" value="ECO:0007669"/>
    <property type="project" value="TreeGrafter"/>
</dbReference>
<dbReference type="AlphaFoldDB" id="A0A916U6Z7"/>
<dbReference type="NCBIfam" id="TIGR01084">
    <property type="entry name" value="mutY"/>
    <property type="match status" value="1"/>
</dbReference>
<evidence type="ECO:0000256" key="7">
    <source>
        <dbReference type="ARBA" id="ARBA00022723"/>
    </source>
</evidence>
<dbReference type="FunFam" id="1.10.340.30:FF:000002">
    <property type="entry name" value="Adenine DNA glycosylase"/>
    <property type="match status" value="1"/>
</dbReference>
<dbReference type="EMBL" id="BMGG01000003">
    <property type="protein sequence ID" value="GGC62702.1"/>
    <property type="molecule type" value="Genomic_DNA"/>
</dbReference>
<evidence type="ECO:0000256" key="8">
    <source>
        <dbReference type="ARBA" id="ARBA00022763"/>
    </source>
</evidence>
<evidence type="ECO:0000256" key="9">
    <source>
        <dbReference type="ARBA" id="ARBA00022801"/>
    </source>
</evidence>
<dbReference type="GO" id="GO:0046872">
    <property type="term" value="F:metal ion binding"/>
    <property type="evidence" value="ECO:0007669"/>
    <property type="project" value="UniProtKB-UniRule"/>
</dbReference>
<keyword evidence="6" id="KW-0004">4Fe-4S</keyword>
<dbReference type="InterPro" id="IPR004036">
    <property type="entry name" value="Endonuclease-III-like_CS2"/>
</dbReference>
<dbReference type="CDD" id="cd00056">
    <property type="entry name" value="ENDO3c"/>
    <property type="match status" value="1"/>
</dbReference>
<evidence type="ECO:0000256" key="4">
    <source>
        <dbReference type="ARBA" id="ARBA00012045"/>
    </source>
</evidence>
<dbReference type="Gene3D" id="1.10.340.30">
    <property type="entry name" value="Hypothetical protein, domain 2"/>
    <property type="match status" value="1"/>
</dbReference>
<evidence type="ECO:0000256" key="11">
    <source>
        <dbReference type="ARBA" id="ARBA00023014"/>
    </source>
</evidence>
<dbReference type="GO" id="GO:0032357">
    <property type="term" value="F:oxidized purine DNA binding"/>
    <property type="evidence" value="ECO:0007669"/>
    <property type="project" value="TreeGrafter"/>
</dbReference>
<dbReference type="PROSITE" id="PS00764">
    <property type="entry name" value="ENDONUCLEASE_III_1"/>
    <property type="match status" value="1"/>
</dbReference>
<keyword evidence="8 14" id="KW-0227">DNA damage</keyword>
<dbReference type="CDD" id="cd03431">
    <property type="entry name" value="NUDIX_DNA_Glycosylase_C-MutY"/>
    <property type="match status" value="1"/>
</dbReference>
<dbReference type="Pfam" id="PF14815">
    <property type="entry name" value="NUDIX_4"/>
    <property type="match status" value="1"/>
</dbReference>
<dbReference type="Pfam" id="PF00633">
    <property type="entry name" value="HHH"/>
    <property type="match status" value="1"/>
</dbReference>
<comment type="catalytic activity">
    <reaction evidence="1 14">
        <text>Hydrolyzes free adenine bases from 7,8-dihydro-8-oxoguanine:adenine mismatched double-stranded DNA, leaving an apurinic site.</text>
        <dbReference type="EC" id="3.2.2.31"/>
    </reaction>
</comment>
<comment type="caution">
    <text evidence="16">The sequence shown here is derived from an EMBL/GenBank/DDBJ whole genome shotgun (WGS) entry which is preliminary data.</text>
</comment>
<comment type="similarity">
    <text evidence="3 14">Belongs to the Nth/MutY family.</text>
</comment>
<organism evidence="16 17">
    <name type="scientific">Chelatococcus reniformis</name>
    <dbReference type="NCBI Taxonomy" id="1494448"/>
    <lineage>
        <taxon>Bacteria</taxon>
        <taxon>Pseudomonadati</taxon>
        <taxon>Pseudomonadota</taxon>
        <taxon>Alphaproteobacteria</taxon>
        <taxon>Hyphomicrobiales</taxon>
        <taxon>Chelatococcaceae</taxon>
        <taxon>Chelatococcus</taxon>
    </lineage>
</organism>
<evidence type="ECO:0000313" key="16">
    <source>
        <dbReference type="EMBL" id="GGC62702.1"/>
    </source>
</evidence>
<evidence type="ECO:0000259" key="15">
    <source>
        <dbReference type="SMART" id="SM00478"/>
    </source>
</evidence>
<sequence length="369" mass="39333">MVTAAATASKTRRPATGAAAPADAVLAWYDRHRRALPWRARPGERPDPYRVWLSEIMLQQTTVTAVRPYFERFLTRFATVEELAAAPAEAVMQAWAGLGYYSRARNLHACARAVAARPGGRFPEDEAELLALPGIGPYTAAAIAAIAFNRVAAPVDGNVERVITRFYAIEEALPAAKPAIRARTAALVPPPRPGDFAQAMMDLGATICTPKRPACALCPLTGPCAARRSGLQETFPRKAPKREGALRHGAAFVCVRADGAVLLRTRPPRGLLGGMAEVPGSDWTSSPNPAAWAAAPLAARWRRLPGIVRHVFTHFPLELAVARAEVAQGTPVPAGCRWAPAASLGGEALPNLMRKVLAHAGVEVRPVDG</sequence>
<dbReference type="InterPro" id="IPR000445">
    <property type="entry name" value="HhH_motif"/>
</dbReference>
<dbReference type="InterPro" id="IPR003265">
    <property type="entry name" value="HhH-GPD_domain"/>
</dbReference>
<name>A0A916U6Z7_9HYPH</name>
<dbReference type="InterPro" id="IPR015797">
    <property type="entry name" value="NUDIX_hydrolase-like_dom_sf"/>
</dbReference>
<protein>
    <recommendedName>
        <fullName evidence="5 14">Adenine DNA glycosylase</fullName>
        <ecNumber evidence="4 14">3.2.2.31</ecNumber>
    </recommendedName>
</protein>
<comment type="cofactor">
    <cofactor evidence="14">
        <name>[4Fe-4S] cluster</name>
        <dbReference type="ChEBI" id="CHEBI:49883"/>
    </cofactor>
    <text evidence="14">Binds 1 [4Fe-4S] cluster.</text>
</comment>
<dbReference type="GO" id="GO:0006298">
    <property type="term" value="P:mismatch repair"/>
    <property type="evidence" value="ECO:0007669"/>
    <property type="project" value="TreeGrafter"/>
</dbReference>
<keyword evidence="11" id="KW-0411">Iron-sulfur</keyword>
<dbReference type="PROSITE" id="PS01155">
    <property type="entry name" value="ENDONUCLEASE_III_2"/>
    <property type="match status" value="1"/>
</dbReference>
<dbReference type="GO" id="GO:0051539">
    <property type="term" value="F:4 iron, 4 sulfur cluster binding"/>
    <property type="evidence" value="ECO:0007669"/>
    <property type="project" value="UniProtKB-UniRule"/>
</dbReference>
<dbReference type="SUPFAM" id="SSF48150">
    <property type="entry name" value="DNA-glycosylase"/>
    <property type="match status" value="1"/>
</dbReference>
<evidence type="ECO:0000256" key="13">
    <source>
        <dbReference type="ARBA" id="ARBA00023295"/>
    </source>
</evidence>
<evidence type="ECO:0000256" key="1">
    <source>
        <dbReference type="ARBA" id="ARBA00000843"/>
    </source>
</evidence>
<dbReference type="Gene3D" id="1.10.1670.10">
    <property type="entry name" value="Helix-hairpin-Helix base-excision DNA repair enzymes (C-terminal)"/>
    <property type="match status" value="1"/>
</dbReference>
<evidence type="ECO:0000256" key="2">
    <source>
        <dbReference type="ARBA" id="ARBA00002933"/>
    </source>
</evidence>
<evidence type="ECO:0000256" key="12">
    <source>
        <dbReference type="ARBA" id="ARBA00023204"/>
    </source>
</evidence>
<dbReference type="InterPro" id="IPR029119">
    <property type="entry name" value="MutY_C"/>
</dbReference>
<accession>A0A916U6Z7</accession>
<dbReference type="GO" id="GO:0034039">
    <property type="term" value="F:8-oxo-7,8-dihydroguanine DNA N-glycosylase activity"/>
    <property type="evidence" value="ECO:0007669"/>
    <property type="project" value="TreeGrafter"/>
</dbReference>
<dbReference type="InterPro" id="IPR004035">
    <property type="entry name" value="Endouclease-III_FeS-bd_BS"/>
</dbReference>
<dbReference type="PANTHER" id="PTHR42944">
    <property type="entry name" value="ADENINE DNA GLYCOSYLASE"/>
    <property type="match status" value="1"/>
</dbReference>
<gene>
    <name evidence="16" type="primary">mutY</name>
    <name evidence="16" type="ORF">GCM10010994_21620</name>
</gene>
<evidence type="ECO:0000256" key="5">
    <source>
        <dbReference type="ARBA" id="ARBA00022023"/>
    </source>
</evidence>
<dbReference type="PANTHER" id="PTHR42944:SF1">
    <property type="entry name" value="ADENINE DNA GLYCOSYLASE"/>
    <property type="match status" value="1"/>
</dbReference>